<proteinExistence type="predicted"/>
<dbReference type="EMBL" id="CCAG010007842">
    <property type="status" value="NOT_ANNOTATED_CDS"/>
    <property type="molecule type" value="Genomic_DNA"/>
</dbReference>
<sequence>MTTKGLQDITLEAHLAGLNKLLQQGTISRRESVSVLRNPL</sequence>
<evidence type="ECO:0000313" key="2">
    <source>
        <dbReference type="Proteomes" id="UP000092444"/>
    </source>
</evidence>
<evidence type="ECO:0000313" key="1">
    <source>
        <dbReference type="EnsemblMetazoa" id="GMOY010963-PA"/>
    </source>
</evidence>
<keyword evidence="2" id="KW-1185">Reference proteome</keyword>
<reference evidence="1" key="1">
    <citation type="submission" date="2020-05" db="UniProtKB">
        <authorList>
            <consortium name="EnsemblMetazoa"/>
        </authorList>
    </citation>
    <scope>IDENTIFICATION</scope>
    <source>
        <strain evidence="1">Yale</strain>
    </source>
</reference>
<dbReference type="AlphaFoldDB" id="A0A1B0GCD4"/>
<organism evidence="1 2">
    <name type="scientific">Glossina morsitans morsitans</name>
    <name type="common">Savannah tsetse fly</name>
    <dbReference type="NCBI Taxonomy" id="37546"/>
    <lineage>
        <taxon>Eukaryota</taxon>
        <taxon>Metazoa</taxon>
        <taxon>Ecdysozoa</taxon>
        <taxon>Arthropoda</taxon>
        <taxon>Hexapoda</taxon>
        <taxon>Insecta</taxon>
        <taxon>Pterygota</taxon>
        <taxon>Neoptera</taxon>
        <taxon>Endopterygota</taxon>
        <taxon>Diptera</taxon>
        <taxon>Brachycera</taxon>
        <taxon>Muscomorpha</taxon>
        <taxon>Hippoboscoidea</taxon>
        <taxon>Glossinidae</taxon>
        <taxon>Glossina</taxon>
    </lineage>
</organism>
<dbReference type="EnsemblMetazoa" id="GMOY010963-RA">
    <property type="protein sequence ID" value="GMOY010963-PA"/>
    <property type="gene ID" value="GMOY010963"/>
</dbReference>
<protein>
    <submittedName>
        <fullName evidence="1">Uncharacterized protein</fullName>
    </submittedName>
</protein>
<accession>A0A1B0GCD4</accession>
<name>A0A1B0GCD4_GLOMM</name>
<dbReference type="VEuPathDB" id="VectorBase:GMOY010963"/>
<dbReference type="Proteomes" id="UP000092444">
    <property type="component" value="Unassembled WGS sequence"/>
</dbReference>